<dbReference type="AlphaFoldDB" id="A0A418YRI8"/>
<dbReference type="RefSeq" id="WP_119747399.1">
    <property type="nucleotide sequence ID" value="NZ_QVRA01000011.1"/>
</dbReference>
<gene>
    <name evidence="1" type="ORF">D0Z70_13935</name>
</gene>
<protein>
    <submittedName>
        <fullName evidence="1">Uncharacterized protein</fullName>
    </submittedName>
</protein>
<organism evidence="1 2">
    <name type="scientific">Sphingobium terrigena</name>
    <dbReference type="NCBI Taxonomy" id="2304063"/>
    <lineage>
        <taxon>Bacteria</taxon>
        <taxon>Pseudomonadati</taxon>
        <taxon>Pseudomonadota</taxon>
        <taxon>Alphaproteobacteria</taxon>
        <taxon>Sphingomonadales</taxon>
        <taxon>Sphingomonadaceae</taxon>
        <taxon>Sphingobium</taxon>
    </lineage>
</organism>
<keyword evidence="2" id="KW-1185">Reference proteome</keyword>
<dbReference type="Proteomes" id="UP000283469">
    <property type="component" value="Unassembled WGS sequence"/>
</dbReference>
<evidence type="ECO:0000313" key="2">
    <source>
        <dbReference type="Proteomes" id="UP000283469"/>
    </source>
</evidence>
<accession>A0A418YRI8</accession>
<dbReference type="EMBL" id="QVRA01000011">
    <property type="protein sequence ID" value="RJG54227.1"/>
    <property type="molecule type" value="Genomic_DNA"/>
</dbReference>
<proteinExistence type="predicted"/>
<comment type="caution">
    <text evidence="1">The sequence shown here is derived from an EMBL/GenBank/DDBJ whole genome shotgun (WGS) entry which is preliminary data.</text>
</comment>
<sequence length="96" mass="10305">MVMRSIGFRRTFATIGILAATGIPSQSLTAQQTHPVAASNIEIPLSDARKIGANSVRFSAAQLSKEAPTIVIFGATTPSWHKGMHPVKYADQAAWR</sequence>
<name>A0A418YRI8_9SPHN</name>
<evidence type="ECO:0000313" key="1">
    <source>
        <dbReference type="EMBL" id="RJG54227.1"/>
    </source>
</evidence>
<reference evidence="1 2" key="1">
    <citation type="submission" date="2018-08" db="EMBL/GenBank/DDBJ databases">
        <title>Sphingobium sp. EO9.</title>
        <authorList>
            <person name="Park Y."/>
            <person name="Kim K.H."/>
            <person name="Jeon C.O."/>
        </authorList>
    </citation>
    <scope>NUCLEOTIDE SEQUENCE [LARGE SCALE GENOMIC DNA]</scope>
    <source>
        <strain evidence="1 2">EO9</strain>
    </source>
</reference>